<proteinExistence type="inferred from homology"/>
<dbReference type="InterPro" id="IPR007809">
    <property type="entry name" value="FlgN-like"/>
</dbReference>
<keyword evidence="4" id="KW-0966">Cell projection</keyword>
<dbReference type="Pfam" id="PF05130">
    <property type="entry name" value="FlgN"/>
    <property type="match status" value="1"/>
</dbReference>
<comment type="similarity">
    <text evidence="2">Belongs to the FlgN family.</text>
</comment>
<dbReference type="InterPro" id="IPR036679">
    <property type="entry name" value="FlgN-like_sf"/>
</dbReference>
<dbReference type="Gene3D" id="1.20.58.300">
    <property type="entry name" value="FlgN-like"/>
    <property type="match status" value="1"/>
</dbReference>
<evidence type="ECO:0000256" key="2">
    <source>
        <dbReference type="ARBA" id="ARBA00007703"/>
    </source>
</evidence>
<name>A0ABV7FR28_9ALTE</name>
<gene>
    <name evidence="4" type="primary">flgN</name>
    <name evidence="4" type="ORF">ACFOHL_09610</name>
</gene>
<dbReference type="RefSeq" id="WP_376920010.1">
    <property type="nucleotide sequence ID" value="NZ_JBHRSW010000015.1"/>
</dbReference>
<keyword evidence="4" id="KW-0969">Cilium</keyword>
<keyword evidence="3" id="KW-1005">Bacterial flagellum biogenesis</keyword>
<evidence type="ECO:0000256" key="3">
    <source>
        <dbReference type="ARBA" id="ARBA00022795"/>
    </source>
</evidence>
<dbReference type="EMBL" id="JBHRSW010000015">
    <property type="protein sequence ID" value="MFC3121876.1"/>
    <property type="molecule type" value="Genomic_DNA"/>
</dbReference>
<keyword evidence="4" id="KW-0282">Flagellum</keyword>
<evidence type="ECO:0000256" key="1">
    <source>
        <dbReference type="ARBA" id="ARBA00002397"/>
    </source>
</evidence>
<sequence length="144" mass="16075">MASSLENAISKQSELLNDLKATLEQELHLISSREPETLMQLLTKKESLLSQIESQDQAVEILYKRTVDTGNSVDNACNELLELCKSTLEECKYLTQINAKSVEQGQLKLVHLRNTMLELRARESMTYDKAGRTTGDASSKGISV</sequence>
<evidence type="ECO:0000313" key="5">
    <source>
        <dbReference type="Proteomes" id="UP001595478"/>
    </source>
</evidence>
<dbReference type="SUPFAM" id="SSF140566">
    <property type="entry name" value="FlgN-like"/>
    <property type="match status" value="1"/>
</dbReference>
<keyword evidence="5" id="KW-1185">Reference proteome</keyword>
<protein>
    <submittedName>
        <fullName evidence="4">Flagellar export chaperone FlgN</fullName>
    </submittedName>
</protein>
<accession>A0ABV7FR28</accession>
<organism evidence="4 5">
    <name type="scientific">Agaribacter flavus</name>
    <dbReference type="NCBI Taxonomy" id="1902781"/>
    <lineage>
        <taxon>Bacteria</taxon>
        <taxon>Pseudomonadati</taxon>
        <taxon>Pseudomonadota</taxon>
        <taxon>Gammaproteobacteria</taxon>
        <taxon>Alteromonadales</taxon>
        <taxon>Alteromonadaceae</taxon>
        <taxon>Agaribacter</taxon>
    </lineage>
</organism>
<comment type="caution">
    <text evidence="4">The sequence shown here is derived from an EMBL/GenBank/DDBJ whole genome shotgun (WGS) entry which is preliminary data.</text>
</comment>
<evidence type="ECO:0000313" key="4">
    <source>
        <dbReference type="EMBL" id="MFC3121876.1"/>
    </source>
</evidence>
<reference evidence="5" key="1">
    <citation type="journal article" date="2019" name="Int. J. Syst. Evol. Microbiol.">
        <title>The Global Catalogue of Microorganisms (GCM) 10K type strain sequencing project: providing services to taxonomists for standard genome sequencing and annotation.</title>
        <authorList>
            <consortium name="The Broad Institute Genomics Platform"/>
            <consortium name="The Broad Institute Genome Sequencing Center for Infectious Disease"/>
            <person name="Wu L."/>
            <person name="Ma J."/>
        </authorList>
    </citation>
    <scope>NUCLEOTIDE SEQUENCE [LARGE SCALE GENOMIC DNA]</scope>
    <source>
        <strain evidence="5">KCTC 52473</strain>
    </source>
</reference>
<comment type="function">
    <text evidence="1">Required for the efficient initiation of filament assembly.</text>
</comment>
<dbReference type="Proteomes" id="UP001595478">
    <property type="component" value="Unassembled WGS sequence"/>
</dbReference>